<feature type="region of interest" description="Disordered" evidence="1">
    <location>
        <begin position="177"/>
        <end position="210"/>
    </location>
</feature>
<gene>
    <name evidence="2" type="ORF">OCS65_28045</name>
</gene>
<name>A0AA46Q005_9NOCA</name>
<sequence length="210" mass="24177">MAPQSEDFRVQVEGIDLTIAAETRRILVEWLGIDPATEQGQIDREALRLQQMTEDAAEQFEQATPTPPDATYRDAVRAKATAWRAAREMVLEDELYPQVTPEIRTAREKFAAWAEREAEKHWEAARRAQDPDRWRTQNVRPNPTAVRVVERVWLAKPAWFLSLAEALIAQRIEDNQPVPMTSRDPLADELATLIEDEMRRNPPQDPDLPF</sequence>
<geneLocation type="plasmid" evidence="2 3">
    <name>pN2</name>
</geneLocation>
<dbReference type="Proteomes" id="UP001163947">
    <property type="component" value="Plasmid pN2"/>
</dbReference>
<dbReference type="EMBL" id="CP106983">
    <property type="protein sequence ID" value="UYF97166.1"/>
    <property type="molecule type" value="Genomic_DNA"/>
</dbReference>
<dbReference type="AlphaFoldDB" id="A0AA46Q005"/>
<proteinExistence type="predicted"/>
<protein>
    <submittedName>
        <fullName evidence="2">Uncharacterized protein</fullName>
    </submittedName>
</protein>
<organism evidence="2 3">
    <name type="scientific">Rhodococcus aetherivorans</name>
    <dbReference type="NCBI Taxonomy" id="191292"/>
    <lineage>
        <taxon>Bacteria</taxon>
        <taxon>Bacillati</taxon>
        <taxon>Actinomycetota</taxon>
        <taxon>Actinomycetes</taxon>
        <taxon>Mycobacteriales</taxon>
        <taxon>Nocardiaceae</taxon>
        <taxon>Rhodococcus</taxon>
    </lineage>
</organism>
<accession>A0AA46Q005</accession>
<dbReference type="GeneID" id="83624355"/>
<evidence type="ECO:0000313" key="2">
    <source>
        <dbReference type="EMBL" id="UYF97166.1"/>
    </source>
</evidence>
<dbReference type="RefSeq" id="WP_263510438.1">
    <property type="nucleotide sequence ID" value="NZ_CP106983.1"/>
</dbReference>
<evidence type="ECO:0000313" key="3">
    <source>
        <dbReference type="Proteomes" id="UP001163947"/>
    </source>
</evidence>
<keyword evidence="2" id="KW-0614">Plasmid</keyword>
<evidence type="ECO:0000256" key="1">
    <source>
        <dbReference type="SAM" id="MobiDB-lite"/>
    </source>
</evidence>
<reference evidence="2" key="1">
    <citation type="submission" date="2022-09" db="EMBL/GenBank/DDBJ databases">
        <title>The genome sequence of Rhodococcus aetherivorans N1.</title>
        <authorList>
            <person name="Jiang W."/>
        </authorList>
    </citation>
    <scope>NUCLEOTIDE SEQUENCE</scope>
    <source>
        <strain evidence="2">N1</strain>
        <plasmid evidence="2">pN2</plasmid>
    </source>
</reference>